<dbReference type="AlphaFoldDB" id="A0AAV8FRD2"/>
<dbReference type="EMBL" id="JAMFTS010000002">
    <property type="protein sequence ID" value="KAJ4793621.1"/>
    <property type="molecule type" value="Genomic_DNA"/>
</dbReference>
<organism evidence="2 3">
    <name type="scientific">Rhynchospora pubera</name>
    <dbReference type="NCBI Taxonomy" id="906938"/>
    <lineage>
        <taxon>Eukaryota</taxon>
        <taxon>Viridiplantae</taxon>
        <taxon>Streptophyta</taxon>
        <taxon>Embryophyta</taxon>
        <taxon>Tracheophyta</taxon>
        <taxon>Spermatophyta</taxon>
        <taxon>Magnoliopsida</taxon>
        <taxon>Liliopsida</taxon>
        <taxon>Poales</taxon>
        <taxon>Cyperaceae</taxon>
        <taxon>Cyperoideae</taxon>
        <taxon>Rhynchosporeae</taxon>
        <taxon>Rhynchospora</taxon>
    </lineage>
</organism>
<dbReference type="PANTHER" id="PTHR33334">
    <property type="entry name" value="PROTEIN LNK1"/>
    <property type="match status" value="1"/>
</dbReference>
<dbReference type="GO" id="GO:0007623">
    <property type="term" value="P:circadian rhythm"/>
    <property type="evidence" value="ECO:0007669"/>
    <property type="project" value="InterPro"/>
</dbReference>
<evidence type="ECO:0000313" key="3">
    <source>
        <dbReference type="Proteomes" id="UP001140206"/>
    </source>
</evidence>
<dbReference type="PANTHER" id="PTHR33334:SF8">
    <property type="entry name" value="PROTEIN LNK1"/>
    <property type="match status" value="1"/>
</dbReference>
<proteinExistence type="predicted"/>
<keyword evidence="3" id="KW-1185">Reference proteome</keyword>
<comment type="caution">
    <text evidence="2">The sequence shown here is derived from an EMBL/GenBank/DDBJ whole genome shotgun (WGS) entry which is preliminary data.</text>
</comment>
<dbReference type="GO" id="GO:0006355">
    <property type="term" value="P:regulation of DNA-templated transcription"/>
    <property type="evidence" value="ECO:0007669"/>
    <property type="project" value="InterPro"/>
</dbReference>
<name>A0AAV8FRD2_9POAL</name>
<evidence type="ECO:0000313" key="2">
    <source>
        <dbReference type="EMBL" id="KAJ4793621.1"/>
    </source>
</evidence>
<dbReference type="Proteomes" id="UP001140206">
    <property type="component" value="Chromosome 2"/>
</dbReference>
<gene>
    <name evidence="2" type="ORF">LUZ62_044867</name>
</gene>
<evidence type="ECO:0000256" key="1">
    <source>
        <dbReference type="SAM" id="MobiDB-lite"/>
    </source>
</evidence>
<feature type="region of interest" description="Disordered" evidence="1">
    <location>
        <begin position="48"/>
        <end position="74"/>
    </location>
</feature>
<accession>A0AAV8FRD2</accession>
<protein>
    <submittedName>
        <fullName evidence="2">Dentin sialophosphoprotein-like protein</fullName>
    </submittedName>
</protein>
<reference evidence="2" key="1">
    <citation type="submission" date="2022-08" db="EMBL/GenBank/DDBJ databases">
        <authorList>
            <person name="Marques A."/>
        </authorList>
    </citation>
    <scope>NUCLEOTIDE SEQUENCE</scope>
    <source>
        <strain evidence="2">RhyPub2mFocal</strain>
        <tissue evidence="2">Leaves</tissue>
    </source>
</reference>
<dbReference type="InterPro" id="IPR039928">
    <property type="entry name" value="LNK"/>
</dbReference>
<sequence>MMVECTCEGRSWHKEVNFWSIATVKGSIKDNIRGEFVQSSNLDLDASNKKSKHVLDSTPTNDISGDHKTTNSNGFGVTTNKPFENGSASVALDSLENGGNGVSYGENDLAYYDWPTIDNFEDVDRLFRNCDSTFGERQTMESGGADLSWFPSSSDAIYTSEMEALNEFSTYTSSKPDLHTSANAEVEDAFASSQMDCEGEEREELAANKIYNESNLNGYGAVDMTGNPHLSVESITQDLVDQNCSLVSPSKLSNSPFVQNPGHQVESGSSSYLTFSSYPGIEQTPSTVEPPVQKRPTAMRKKVEKLKTGQPINSIQQPLTETPSFVADCKSEFERGVDESKSILDSSVLMNGSSNKNGSALSASDLSVEETSFKQLQDVMNQLDLKTKLCIRDSLYRLARSVQQRNGFSDASSSYDNGDAKYSAFNNGFVEPINPETGTNPIDRSIAELLFHQPPSPLPISGTDIRTNEDANSLKSRVCNEHNNHAPAVVAPCMERQIHFSSDRKSTK</sequence>